<evidence type="ECO:0000259" key="4">
    <source>
        <dbReference type="PROSITE" id="PS50089"/>
    </source>
</evidence>
<dbReference type="GO" id="GO:0008270">
    <property type="term" value="F:zinc ion binding"/>
    <property type="evidence" value="ECO:0007669"/>
    <property type="project" value="UniProtKB-KW"/>
</dbReference>
<dbReference type="SUPFAM" id="SSF57850">
    <property type="entry name" value="RING/U-box"/>
    <property type="match status" value="1"/>
</dbReference>
<evidence type="ECO:0000313" key="6">
    <source>
        <dbReference type="Proteomes" id="UP000033393"/>
    </source>
</evidence>
<proteinExistence type="predicted"/>
<protein>
    <recommendedName>
        <fullName evidence="4">RING-type domain-containing protein</fullName>
    </recommendedName>
</protein>
<keyword evidence="3" id="KW-0862">Zinc</keyword>
<dbReference type="PATRIC" id="fig|68170.10.peg.9936"/>
<gene>
    <name evidence="5" type="ORF">UK23_38270</name>
</gene>
<dbReference type="InterPro" id="IPR001841">
    <property type="entry name" value="Znf_RING"/>
</dbReference>
<dbReference type="Gene3D" id="3.30.40.10">
    <property type="entry name" value="Zinc/RING finger domain, C3HC4 (zinc finger)"/>
    <property type="match status" value="1"/>
</dbReference>
<dbReference type="PROSITE" id="PS50089">
    <property type="entry name" value="ZF_RING_2"/>
    <property type="match status" value="1"/>
</dbReference>
<evidence type="ECO:0000256" key="2">
    <source>
        <dbReference type="ARBA" id="ARBA00022771"/>
    </source>
</evidence>
<dbReference type="PANTHER" id="PTHR45798">
    <property type="entry name" value="RING-H2 FINGER PROTEIN ATL61-RELATED-RELATED"/>
    <property type="match status" value="1"/>
</dbReference>
<dbReference type="RefSeq" id="WP_045316674.1">
    <property type="nucleotide sequence ID" value="NZ_JYJG01000364.1"/>
</dbReference>
<dbReference type="InterPro" id="IPR013083">
    <property type="entry name" value="Znf_RING/FYVE/PHD"/>
</dbReference>
<reference evidence="5 6" key="1">
    <citation type="submission" date="2015-02" db="EMBL/GenBank/DDBJ databases">
        <authorList>
            <person name="Ju K.-S."/>
            <person name="Doroghazi J.R."/>
            <person name="Metcalf W."/>
        </authorList>
    </citation>
    <scope>NUCLEOTIDE SEQUENCE [LARGE SCALE GENOMIC DNA]</scope>
    <source>
        <strain evidence="5 6">NRRL B-16140</strain>
    </source>
</reference>
<dbReference type="Pfam" id="PF13639">
    <property type="entry name" value="zf-RING_2"/>
    <property type="match status" value="1"/>
</dbReference>
<evidence type="ECO:0000256" key="1">
    <source>
        <dbReference type="ARBA" id="ARBA00022723"/>
    </source>
</evidence>
<keyword evidence="6" id="KW-1185">Reference proteome</keyword>
<organism evidence="5 6">
    <name type="scientific">Lentzea aerocolonigenes</name>
    <name type="common">Lechevalieria aerocolonigenes</name>
    <name type="synonym">Saccharothrix aerocolonigenes</name>
    <dbReference type="NCBI Taxonomy" id="68170"/>
    <lineage>
        <taxon>Bacteria</taxon>
        <taxon>Bacillati</taxon>
        <taxon>Actinomycetota</taxon>
        <taxon>Actinomycetes</taxon>
        <taxon>Pseudonocardiales</taxon>
        <taxon>Pseudonocardiaceae</taxon>
        <taxon>Lentzea</taxon>
    </lineage>
</organism>
<accession>A0A0F0GFR0</accession>
<keyword evidence="1" id="KW-0479">Metal-binding</keyword>
<keyword evidence="2" id="KW-0863">Zinc-finger</keyword>
<comment type="caution">
    <text evidence="5">The sequence shown here is derived from an EMBL/GenBank/DDBJ whole genome shotgun (WGS) entry which is preliminary data.</text>
</comment>
<dbReference type="InterPro" id="IPR052788">
    <property type="entry name" value="RING-type_E3_ligase_ATL"/>
</dbReference>
<sequence>MQIIDLTGFPALLRHFTGQPEPEPTFFVLVDWINNLWSYGEFASDDFAKLVDRAVNEVTGAQAGAPQECAVLLARLRDLVTDECPVCVDPLIDARIRIPVSVLPACAHGFHLVCIADWLARTAVAHAQPSCPSCRAGIDLAALPPALVGEVTARITGPGDGPLATSMISLHGIAESGELIQLVRRYNAESEGTGVGRRTALLDEVAAAVTEFAESARITGTRLWAVAELTADCRQRCEHLAAFCEQHPERTEALLARVGDYWGAMSQMRVLGEIRDALRALGQSYEDLLPGLDLTTAHSDVTDFHDRLRTRYDGPADHDDASAEVFWLCLERIPAVVLTVLDAVDERVRLLGDGVLVARREAALVLDQVRLIRGR</sequence>
<evidence type="ECO:0000313" key="5">
    <source>
        <dbReference type="EMBL" id="KJK42185.1"/>
    </source>
</evidence>
<dbReference type="SMART" id="SM00184">
    <property type="entry name" value="RING"/>
    <property type="match status" value="1"/>
</dbReference>
<dbReference type="PANTHER" id="PTHR45798:SF97">
    <property type="entry name" value="ALCOHOL-SENSITIVE RING FINGER PROTEIN 1"/>
    <property type="match status" value="1"/>
</dbReference>
<dbReference type="AlphaFoldDB" id="A0A0F0GFR0"/>
<evidence type="ECO:0000256" key="3">
    <source>
        <dbReference type="ARBA" id="ARBA00022833"/>
    </source>
</evidence>
<dbReference type="Proteomes" id="UP000033393">
    <property type="component" value="Unassembled WGS sequence"/>
</dbReference>
<feature type="domain" description="RING-type" evidence="4">
    <location>
        <begin position="84"/>
        <end position="135"/>
    </location>
</feature>
<dbReference type="EMBL" id="JYJG01000364">
    <property type="protein sequence ID" value="KJK42185.1"/>
    <property type="molecule type" value="Genomic_DNA"/>
</dbReference>
<name>A0A0F0GFR0_LENAE</name>